<dbReference type="InterPro" id="IPR008181">
    <property type="entry name" value="dUTPase"/>
</dbReference>
<dbReference type="AlphaFoldDB" id="A0A6C0ALU8"/>
<dbReference type="InterPro" id="IPR036157">
    <property type="entry name" value="dUTPase-like_sf"/>
</dbReference>
<dbReference type="GO" id="GO:0000287">
    <property type="term" value="F:magnesium ion binding"/>
    <property type="evidence" value="ECO:0007669"/>
    <property type="project" value="InterPro"/>
</dbReference>
<dbReference type="GO" id="GO:0006226">
    <property type="term" value="P:dUMP biosynthetic process"/>
    <property type="evidence" value="ECO:0007669"/>
    <property type="project" value="InterPro"/>
</dbReference>
<name>A0A6C0ALU8_9ZZZZ</name>
<organism evidence="1">
    <name type="scientific">viral metagenome</name>
    <dbReference type="NCBI Taxonomy" id="1070528"/>
    <lineage>
        <taxon>unclassified sequences</taxon>
        <taxon>metagenomes</taxon>
        <taxon>organismal metagenomes</taxon>
    </lineage>
</organism>
<protein>
    <submittedName>
        <fullName evidence="1">Uncharacterized protein</fullName>
    </submittedName>
</protein>
<proteinExistence type="predicted"/>
<sequence length="176" mass="20063">MFEHRYDLKIKIINKDVYEYYRNIVKKYENKYKNHPDSGFDLISPYNTTETHKDVNTALIDLGIQCSLTKTIPLENGNVLKSPSPFYLYTRSSIYKTSYRQSNNVGIIDSGYRGNLMAAMDYHPNLGKKAEDGEIKAGNRYWQICTPTLEPIYNAQIVVSLDETYRGSGGHGSTGL</sequence>
<dbReference type="SUPFAM" id="SSF51283">
    <property type="entry name" value="dUTPase-like"/>
    <property type="match status" value="1"/>
</dbReference>
<dbReference type="EMBL" id="MN740676">
    <property type="protein sequence ID" value="QHS80265.1"/>
    <property type="molecule type" value="Genomic_DNA"/>
</dbReference>
<dbReference type="GO" id="GO:0004170">
    <property type="term" value="F:dUTP diphosphatase activity"/>
    <property type="evidence" value="ECO:0007669"/>
    <property type="project" value="InterPro"/>
</dbReference>
<dbReference type="Gene3D" id="2.70.40.10">
    <property type="match status" value="1"/>
</dbReference>
<dbReference type="GO" id="GO:0046081">
    <property type="term" value="P:dUTP catabolic process"/>
    <property type="evidence" value="ECO:0007669"/>
    <property type="project" value="InterPro"/>
</dbReference>
<accession>A0A6C0ALU8</accession>
<dbReference type="PANTHER" id="PTHR11241">
    <property type="entry name" value="DEOXYURIDINE 5'-TRIPHOSPHATE NUCLEOTIDOHYDROLASE"/>
    <property type="match status" value="1"/>
</dbReference>
<evidence type="ECO:0000313" key="1">
    <source>
        <dbReference type="EMBL" id="QHS80265.1"/>
    </source>
</evidence>
<dbReference type="PANTHER" id="PTHR11241:SF0">
    <property type="entry name" value="DEOXYURIDINE 5'-TRIPHOSPHATE NUCLEOTIDOHYDROLASE"/>
    <property type="match status" value="1"/>
</dbReference>
<reference evidence="1" key="1">
    <citation type="journal article" date="2020" name="Nature">
        <title>Giant virus diversity and host interactions through global metagenomics.</title>
        <authorList>
            <person name="Schulz F."/>
            <person name="Roux S."/>
            <person name="Paez-Espino D."/>
            <person name="Jungbluth S."/>
            <person name="Walsh D.A."/>
            <person name="Denef V.J."/>
            <person name="McMahon K.D."/>
            <person name="Konstantinidis K.T."/>
            <person name="Eloe-Fadrosh E.A."/>
            <person name="Kyrpides N.C."/>
            <person name="Woyke T."/>
        </authorList>
    </citation>
    <scope>NUCLEOTIDE SEQUENCE</scope>
    <source>
        <strain evidence="1">GVMAG-S-1039698-54</strain>
    </source>
</reference>